<evidence type="ECO:0000313" key="13">
    <source>
        <dbReference type="EMBL" id="CAF0816466.1"/>
    </source>
</evidence>
<evidence type="ECO:0000256" key="6">
    <source>
        <dbReference type="ARBA" id="ARBA00022741"/>
    </source>
</evidence>
<evidence type="ECO:0000256" key="7">
    <source>
        <dbReference type="ARBA" id="ARBA00022840"/>
    </source>
</evidence>
<evidence type="ECO:0000313" key="14">
    <source>
        <dbReference type="EMBL" id="CAF0830853.1"/>
    </source>
</evidence>
<evidence type="ECO:0000256" key="2">
    <source>
        <dbReference type="ARBA" id="ARBA00009726"/>
    </source>
</evidence>
<dbReference type="PROSITE" id="PS00211">
    <property type="entry name" value="ABC_TRANSPORTER_1"/>
    <property type="match status" value="2"/>
</dbReference>
<dbReference type="InterPro" id="IPR036640">
    <property type="entry name" value="ABC1_TM_sf"/>
</dbReference>
<feature type="domain" description="ABC transporter" evidence="11">
    <location>
        <begin position="3"/>
        <end position="174"/>
    </location>
</feature>
<comment type="subcellular location">
    <subcellularLocation>
        <location evidence="1">Membrane</location>
        <topology evidence="1">Multi-pass membrane protein</topology>
    </subcellularLocation>
</comment>
<dbReference type="GO" id="GO:0140359">
    <property type="term" value="F:ABC-type transporter activity"/>
    <property type="evidence" value="ECO:0007669"/>
    <property type="project" value="InterPro"/>
</dbReference>
<gene>
    <name evidence="14" type="ORF">GPM918_LOCUS5046</name>
    <name evidence="13" type="ORF">OVA965_LOCUS5420</name>
    <name evidence="16" type="ORF">SRO942_LOCUS5047</name>
    <name evidence="15" type="ORF">TMI583_LOCUS5418</name>
</gene>
<evidence type="ECO:0000313" key="15">
    <source>
        <dbReference type="EMBL" id="CAF3600550.1"/>
    </source>
</evidence>
<dbReference type="FunFam" id="1.20.1560.10:FF:000013">
    <property type="entry name" value="ABC transporter C family member 2"/>
    <property type="match status" value="1"/>
</dbReference>
<feature type="transmembrane region" description="Helical" evidence="10">
    <location>
        <begin position="343"/>
        <end position="367"/>
    </location>
</feature>
<dbReference type="PANTHER" id="PTHR24223:SF456">
    <property type="entry name" value="MULTIDRUG RESISTANCE-ASSOCIATED PROTEIN LETHAL(2)03659"/>
    <property type="match status" value="1"/>
</dbReference>
<dbReference type="GO" id="GO:0016887">
    <property type="term" value="F:ATP hydrolysis activity"/>
    <property type="evidence" value="ECO:0007669"/>
    <property type="project" value="InterPro"/>
</dbReference>
<dbReference type="Gene3D" id="3.40.50.300">
    <property type="entry name" value="P-loop containing nucleotide triphosphate hydrolases"/>
    <property type="match status" value="2"/>
</dbReference>
<dbReference type="GO" id="GO:0005524">
    <property type="term" value="F:ATP binding"/>
    <property type="evidence" value="ECO:0007669"/>
    <property type="project" value="UniProtKB-KW"/>
</dbReference>
<evidence type="ECO:0000256" key="1">
    <source>
        <dbReference type="ARBA" id="ARBA00004141"/>
    </source>
</evidence>
<dbReference type="PROSITE" id="PS50929">
    <property type="entry name" value="ABC_TM1F"/>
    <property type="match status" value="1"/>
</dbReference>
<proteinExistence type="inferred from homology"/>
<dbReference type="InterPro" id="IPR011527">
    <property type="entry name" value="ABC1_TM_dom"/>
</dbReference>
<keyword evidence="5" id="KW-0677">Repeat</keyword>
<dbReference type="Gene3D" id="1.20.1560.10">
    <property type="entry name" value="ABC transporter type 1, transmembrane domain"/>
    <property type="match status" value="1"/>
</dbReference>
<sequence length="782" mass="88987">MPLTSGTIYVKNDSKICYVPQEPWIFSGTIRENILFGLPHDSRKFTNCIYTAALNKDLENLPYGEGTLVGDQGVILSGGQKARLSLARALYRDDDIYLLDDPLSAVDVEVGRHLFEKCILGKLRSKICVLVTHQIQFLKYATKILFMDKLTTPGEEEEETIMPLLAEKPTETQTVEIKQTGKIHKKIFLEYFRAGLGIFGMIILFLMFKSSASIFILANWWLGRWSNQERIRYETFDQISTMNCTIPMDNRIKNMSTEEWLKERNRNFYVLLVAFLINCLIAARTLHNRMFQAILRCPVLFFDTNPIGRVINRFSKDVSSLDEQLTAILYDITDVSSTIMCTIIFIAIVQPISLIAMAIISIVLYYVRNVFSPAMRDVKRLESLARSPIYSHLSATLHGVPLIRSYRSQSLCLNDFSYHLDSHTKVYSIMVGITRWAGMRIDCIASSFVGLLTTSVFAFHRNLPISDLSLILAYSFGLIGSVQWFTRLSVDVAMHMTSVERVLEYCNLKPEEISSKTLKSPPPQWPSAGSIIFDNVSFRYSPENPWVLNSLNITILPGEKSSIIQALFRMAELEGNILIDGIDTKQISLHNLRRHISIIPQNPVLFNDTLRINLDPFGEYSDIEIWKALDEVQLKSELVNGLSQQVTEGGTNFSVGQRQLICLARALLRKNKILVIDEATANVDHRTDQLIQISIRKKFVDNTVLTIAHRLRTIIDSDKILTLSDGQAVEFANGYELLLDETSYFYNLVHQAGEIEAAFLLQQAKSYFRQKKGKYSEKNIIQ</sequence>
<dbReference type="CDD" id="cd03244">
    <property type="entry name" value="ABCC_MRP_domain2"/>
    <property type="match status" value="1"/>
</dbReference>
<dbReference type="Proteomes" id="UP000681722">
    <property type="component" value="Unassembled WGS sequence"/>
</dbReference>
<feature type="transmembrane region" description="Helical" evidence="10">
    <location>
        <begin position="196"/>
        <end position="222"/>
    </location>
</feature>
<dbReference type="Proteomes" id="UP000682733">
    <property type="component" value="Unassembled WGS sequence"/>
</dbReference>
<evidence type="ECO:0000256" key="5">
    <source>
        <dbReference type="ARBA" id="ARBA00022737"/>
    </source>
</evidence>
<evidence type="ECO:0000259" key="12">
    <source>
        <dbReference type="PROSITE" id="PS50929"/>
    </source>
</evidence>
<dbReference type="InterPro" id="IPR017871">
    <property type="entry name" value="ABC_transporter-like_CS"/>
</dbReference>
<dbReference type="InterPro" id="IPR027417">
    <property type="entry name" value="P-loop_NTPase"/>
</dbReference>
<comment type="similarity">
    <text evidence="2">Belongs to the ABC transporter superfamily. ABCC family. Conjugate transporter (TC 3.A.1.208) subfamily.</text>
</comment>
<protein>
    <submittedName>
        <fullName evidence="14">Uncharacterized protein</fullName>
    </submittedName>
</protein>
<feature type="domain" description="ABC transporter" evidence="11">
    <location>
        <begin position="508"/>
        <end position="750"/>
    </location>
</feature>
<dbReference type="EMBL" id="CAJOBC010000713">
    <property type="protein sequence ID" value="CAF3617915.1"/>
    <property type="molecule type" value="Genomic_DNA"/>
</dbReference>
<dbReference type="SUPFAM" id="SSF90123">
    <property type="entry name" value="ABC transporter transmembrane region"/>
    <property type="match status" value="1"/>
</dbReference>
<evidence type="ECO:0000256" key="8">
    <source>
        <dbReference type="ARBA" id="ARBA00022989"/>
    </source>
</evidence>
<keyword evidence="9 10" id="KW-0472">Membrane</keyword>
<keyword evidence="6" id="KW-0547">Nucleotide-binding</keyword>
<evidence type="ECO:0000256" key="4">
    <source>
        <dbReference type="ARBA" id="ARBA00022692"/>
    </source>
</evidence>
<feature type="transmembrane region" description="Helical" evidence="10">
    <location>
        <begin position="439"/>
        <end position="459"/>
    </location>
</feature>
<evidence type="ECO:0000313" key="16">
    <source>
        <dbReference type="EMBL" id="CAF3617915.1"/>
    </source>
</evidence>
<dbReference type="GO" id="GO:0016020">
    <property type="term" value="C:membrane"/>
    <property type="evidence" value="ECO:0007669"/>
    <property type="project" value="UniProtKB-SubCell"/>
</dbReference>
<evidence type="ECO:0000259" key="11">
    <source>
        <dbReference type="PROSITE" id="PS50893"/>
    </source>
</evidence>
<dbReference type="Proteomes" id="UP000677228">
    <property type="component" value="Unassembled WGS sequence"/>
</dbReference>
<keyword evidence="4 10" id="KW-0812">Transmembrane</keyword>
<dbReference type="SUPFAM" id="SSF52540">
    <property type="entry name" value="P-loop containing nucleoside triphosphate hydrolases"/>
    <property type="match status" value="2"/>
</dbReference>
<dbReference type="PROSITE" id="PS50893">
    <property type="entry name" value="ABC_TRANSPORTER_2"/>
    <property type="match status" value="2"/>
</dbReference>
<evidence type="ECO:0000313" key="17">
    <source>
        <dbReference type="Proteomes" id="UP000663829"/>
    </source>
</evidence>
<dbReference type="EMBL" id="CAJOBA010001520">
    <property type="protein sequence ID" value="CAF3600550.1"/>
    <property type="molecule type" value="Genomic_DNA"/>
</dbReference>
<organism evidence="14 17">
    <name type="scientific">Didymodactylos carnosus</name>
    <dbReference type="NCBI Taxonomy" id="1234261"/>
    <lineage>
        <taxon>Eukaryota</taxon>
        <taxon>Metazoa</taxon>
        <taxon>Spiralia</taxon>
        <taxon>Gnathifera</taxon>
        <taxon>Rotifera</taxon>
        <taxon>Eurotatoria</taxon>
        <taxon>Bdelloidea</taxon>
        <taxon>Philodinida</taxon>
        <taxon>Philodinidae</taxon>
        <taxon>Didymodactylos</taxon>
    </lineage>
</organism>
<comment type="caution">
    <text evidence="14">The sequence shown here is derived from an EMBL/GenBank/DDBJ whole genome shotgun (WGS) entry which is preliminary data.</text>
</comment>
<reference evidence="14" key="1">
    <citation type="submission" date="2021-02" db="EMBL/GenBank/DDBJ databases">
        <authorList>
            <person name="Nowell W R."/>
        </authorList>
    </citation>
    <scope>NUCLEOTIDE SEQUENCE</scope>
</reference>
<keyword evidence="17" id="KW-1185">Reference proteome</keyword>
<dbReference type="InterPro" id="IPR050173">
    <property type="entry name" value="ABC_transporter_C-like"/>
</dbReference>
<keyword evidence="3" id="KW-0813">Transport</keyword>
<dbReference type="AlphaFoldDB" id="A0A813UQK9"/>
<feature type="transmembrane region" description="Helical" evidence="10">
    <location>
        <begin position="268"/>
        <end position="286"/>
    </location>
</feature>
<evidence type="ECO:0000256" key="3">
    <source>
        <dbReference type="ARBA" id="ARBA00022448"/>
    </source>
</evidence>
<evidence type="ECO:0000256" key="9">
    <source>
        <dbReference type="ARBA" id="ARBA00023136"/>
    </source>
</evidence>
<dbReference type="EMBL" id="CAJNOQ010000713">
    <property type="protein sequence ID" value="CAF0830853.1"/>
    <property type="molecule type" value="Genomic_DNA"/>
</dbReference>
<keyword evidence="7" id="KW-0067">ATP-binding</keyword>
<dbReference type="Proteomes" id="UP000663829">
    <property type="component" value="Unassembled WGS sequence"/>
</dbReference>
<dbReference type="FunFam" id="3.40.50.300:FF:000163">
    <property type="entry name" value="Multidrug resistance-associated protein member 4"/>
    <property type="match status" value="1"/>
</dbReference>
<evidence type="ECO:0000256" key="10">
    <source>
        <dbReference type="SAM" id="Phobius"/>
    </source>
</evidence>
<name>A0A813UQK9_9BILA</name>
<accession>A0A813UQK9</accession>
<feature type="domain" description="ABC transmembrane type-1" evidence="12">
    <location>
        <begin position="282"/>
        <end position="494"/>
    </location>
</feature>
<keyword evidence="8 10" id="KW-1133">Transmembrane helix</keyword>
<dbReference type="EMBL" id="CAJNOK010001520">
    <property type="protein sequence ID" value="CAF0816466.1"/>
    <property type="molecule type" value="Genomic_DNA"/>
</dbReference>
<dbReference type="Pfam" id="PF00005">
    <property type="entry name" value="ABC_tran"/>
    <property type="match status" value="2"/>
</dbReference>
<dbReference type="InterPro" id="IPR003439">
    <property type="entry name" value="ABC_transporter-like_ATP-bd"/>
</dbReference>
<dbReference type="Pfam" id="PF00664">
    <property type="entry name" value="ABC_membrane"/>
    <property type="match status" value="1"/>
</dbReference>
<dbReference type="OrthoDB" id="6500128at2759"/>
<dbReference type="PANTHER" id="PTHR24223">
    <property type="entry name" value="ATP-BINDING CASSETTE SUB-FAMILY C"/>
    <property type="match status" value="1"/>
</dbReference>